<dbReference type="Proteomes" id="UP000060016">
    <property type="component" value="Chromosome"/>
</dbReference>
<dbReference type="InterPro" id="IPR011008">
    <property type="entry name" value="Dimeric_a/b-barrel"/>
</dbReference>
<evidence type="ECO:0000313" key="3">
    <source>
        <dbReference type="EMBL" id="AKV58196.1"/>
    </source>
</evidence>
<dbReference type="Gene3D" id="3.30.70.1060">
    <property type="entry name" value="Dimeric alpha+beta barrel"/>
    <property type="match status" value="1"/>
</dbReference>
<dbReference type="PATRIC" id="fig|156976.3.peg.461"/>
<evidence type="ECO:0000259" key="2">
    <source>
        <dbReference type="Pfam" id="PF03795"/>
    </source>
</evidence>
<comment type="similarity">
    <text evidence="1">Belongs to the YciI family.</text>
</comment>
<evidence type="ECO:0000256" key="1">
    <source>
        <dbReference type="ARBA" id="ARBA00007689"/>
    </source>
</evidence>
<dbReference type="KEGG" id="crie:AK829_02335"/>
<organism evidence="3 4">
    <name type="scientific">Corynebacterium riegelii</name>
    <dbReference type="NCBI Taxonomy" id="156976"/>
    <lineage>
        <taxon>Bacteria</taxon>
        <taxon>Bacillati</taxon>
        <taxon>Actinomycetota</taxon>
        <taxon>Actinomycetes</taxon>
        <taxon>Mycobacteriales</taxon>
        <taxon>Corynebacteriaceae</taxon>
        <taxon>Corynebacterium</taxon>
    </lineage>
</organism>
<sequence>MRYFACTYTYASDAELVDATRPKHREFIAGLLEAGKIVGSGPYLEGGQALIIIQLPDTAGIAEAEALMNQDPYVAANALANRDIREWNPVANIFT</sequence>
<accession>A0A0K1RAJ3</accession>
<dbReference type="EMBL" id="CP012342">
    <property type="protein sequence ID" value="AKV58196.1"/>
    <property type="molecule type" value="Genomic_DNA"/>
</dbReference>
<dbReference type="InterPro" id="IPR005545">
    <property type="entry name" value="YCII"/>
</dbReference>
<dbReference type="AlphaFoldDB" id="A0A0K1RAJ3"/>
<keyword evidence="4" id="KW-1185">Reference proteome</keyword>
<evidence type="ECO:0000313" key="4">
    <source>
        <dbReference type="Proteomes" id="UP000060016"/>
    </source>
</evidence>
<proteinExistence type="inferred from homology"/>
<protein>
    <recommendedName>
        <fullName evidence="2">YCII-related domain-containing protein</fullName>
    </recommendedName>
</protein>
<dbReference type="Pfam" id="PF03795">
    <property type="entry name" value="YCII"/>
    <property type="match status" value="1"/>
</dbReference>
<reference evidence="3 4" key="1">
    <citation type="submission" date="2015-08" db="EMBL/GenBank/DDBJ databases">
        <authorList>
            <person name="Babu N.S."/>
            <person name="Beckwith C.J."/>
            <person name="Beseler K.G."/>
            <person name="Brison A."/>
            <person name="Carone J.V."/>
            <person name="Caskin T.P."/>
            <person name="Diamond M."/>
            <person name="Durham M.E."/>
            <person name="Foxe J.M."/>
            <person name="Go M."/>
            <person name="Henderson B.A."/>
            <person name="Jones I.B."/>
            <person name="McGettigan J.A."/>
            <person name="Micheletti S.J."/>
            <person name="Nasrallah M.E."/>
            <person name="Ortiz D."/>
            <person name="Piller C.R."/>
            <person name="Privatt S.R."/>
            <person name="Schneider S.L."/>
            <person name="Sharp S."/>
            <person name="Smith T.C."/>
            <person name="Stanton J.D."/>
            <person name="Ullery H.E."/>
            <person name="Wilson R.J."/>
            <person name="Serrano M.G."/>
            <person name="Buck G."/>
            <person name="Lee V."/>
            <person name="Wang Y."/>
            <person name="Carvalho R."/>
            <person name="Voegtly L."/>
            <person name="Shi R."/>
            <person name="Duckworth R."/>
            <person name="Johnson A."/>
            <person name="Loviza R."/>
            <person name="Walstead R."/>
            <person name="Shah Z."/>
            <person name="Kiflezghi M."/>
            <person name="Wade K."/>
            <person name="Ball S.L."/>
            <person name="Bradley K.W."/>
            <person name="Asai D.J."/>
            <person name="Bowman C.A."/>
            <person name="Russell D.A."/>
            <person name="Pope W.H."/>
            <person name="Jacobs-Sera D."/>
            <person name="Hendrix R.W."/>
            <person name="Hatfull G.F."/>
        </authorList>
    </citation>
    <scope>NUCLEOTIDE SEQUENCE [LARGE SCALE GENOMIC DNA]</scope>
    <source>
        <strain evidence="3 4">PUDD_83A45</strain>
    </source>
</reference>
<dbReference type="RefSeq" id="WP_052203911.1">
    <property type="nucleotide sequence ID" value="NZ_CALUAC010000065.1"/>
</dbReference>
<dbReference type="STRING" id="156976.AK829_02335"/>
<name>A0A0K1RAJ3_9CORY</name>
<feature type="domain" description="YCII-related" evidence="2">
    <location>
        <begin position="1"/>
        <end position="88"/>
    </location>
</feature>
<dbReference type="SUPFAM" id="SSF54909">
    <property type="entry name" value="Dimeric alpha+beta barrel"/>
    <property type="match status" value="1"/>
</dbReference>
<gene>
    <name evidence="3" type="ORF">AK829_02335</name>
</gene>